<dbReference type="Pfam" id="PF13173">
    <property type="entry name" value="AAA_14"/>
    <property type="match status" value="1"/>
</dbReference>
<sequence>MATALTDTPVVMLIGPRQCGKTTLVQQFADKDREYVTLDDDTVLEAARNDPAGFVRGFDLVTIDEVQRAPELLRAIKRSVDNDRRAGRFLLTGSANILTLPQVSESLAGRMEIVNLMPISRAETLGKEPSFLKMAFNGKLVKPGPDIEGDQLVHAVLVGGYPEMLRREDFRRRQAWARDYVKAIVQRDVRDIAEVEKLDQLPRLLQVLAHQSGQLTNFTQIGGQIGMDDKTTRKYTGILEQLFLVQRVSPWFRNELKRLIKTPKLHFVDSGLLATLLALTTEQIAKDRSTFGALLETFVFAEVMKQITWSDEGYTLHHYRDKDQDEIDIVVEDEHGALVGVEVKASATVHASDFKGIKKLLDICGDDLKLGIVMYDGTKVVPFGDRLFAAPISCLWV</sequence>
<protein>
    <submittedName>
        <fullName evidence="3">ATPase</fullName>
    </submittedName>
</protein>
<accession>A0A2Z5FTT7</accession>
<dbReference type="Pfam" id="PF13635">
    <property type="entry name" value="DUF4143"/>
    <property type="match status" value="1"/>
</dbReference>
<dbReference type="PANTHER" id="PTHR43566:SF2">
    <property type="entry name" value="DUF4143 DOMAIN-CONTAINING PROTEIN"/>
    <property type="match status" value="1"/>
</dbReference>
<keyword evidence="4" id="KW-1185">Reference proteome</keyword>
<dbReference type="PANTHER" id="PTHR43566">
    <property type="entry name" value="CONSERVED PROTEIN"/>
    <property type="match status" value="1"/>
</dbReference>
<dbReference type="EMBL" id="CP030840">
    <property type="protein sequence ID" value="AXC10112.1"/>
    <property type="molecule type" value="Genomic_DNA"/>
</dbReference>
<dbReference type="InterPro" id="IPR025420">
    <property type="entry name" value="DUF4143"/>
</dbReference>
<evidence type="ECO:0000313" key="3">
    <source>
        <dbReference type="EMBL" id="AXC10112.1"/>
    </source>
</evidence>
<dbReference type="InterPro" id="IPR027417">
    <property type="entry name" value="P-loop_NTPase"/>
</dbReference>
<reference evidence="3 4" key="1">
    <citation type="journal article" date="2018" name="Front. Microbiol.">
        <title>Hydrolytic Capabilities as a Key to Environmental Success: Chitinolytic and Cellulolytic Acidobacteria From Acidic Sub-arctic Soils and Boreal Peatlands.</title>
        <authorList>
            <person name="Belova S.E."/>
            <person name="Ravin N.V."/>
            <person name="Pankratov T.A."/>
            <person name="Rakitin A.L."/>
            <person name="Ivanova A.A."/>
            <person name="Beletsky A.V."/>
            <person name="Mardanov A.V."/>
            <person name="Sinninghe Damste J.S."/>
            <person name="Dedysh S.N."/>
        </authorList>
    </citation>
    <scope>NUCLEOTIDE SEQUENCE [LARGE SCALE GENOMIC DNA]</scope>
    <source>
        <strain evidence="3 4">SBC82</strain>
    </source>
</reference>
<dbReference type="SUPFAM" id="SSF52540">
    <property type="entry name" value="P-loop containing nucleoside triphosphate hydrolases"/>
    <property type="match status" value="1"/>
</dbReference>
<name>A0A2Z5FTT7_9BACT</name>
<feature type="domain" description="DUF4143" evidence="2">
    <location>
        <begin position="186"/>
        <end position="346"/>
    </location>
</feature>
<proteinExistence type="predicted"/>
<evidence type="ECO:0000259" key="2">
    <source>
        <dbReference type="Pfam" id="PF13635"/>
    </source>
</evidence>
<gene>
    <name evidence="3" type="ORF">ACPOL_0751</name>
</gene>
<dbReference type="AlphaFoldDB" id="A0A2Z5FTT7"/>
<dbReference type="Proteomes" id="UP000253606">
    <property type="component" value="Chromosome"/>
</dbReference>
<feature type="domain" description="AAA" evidence="1">
    <location>
        <begin position="8"/>
        <end position="124"/>
    </location>
</feature>
<evidence type="ECO:0000259" key="1">
    <source>
        <dbReference type="Pfam" id="PF13173"/>
    </source>
</evidence>
<organism evidence="3 4">
    <name type="scientific">Acidisarcina polymorpha</name>
    <dbReference type="NCBI Taxonomy" id="2211140"/>
    <lineage>
        <taxon>Bacteria</taxon>
        <taxon>Pseudomonadati</taxon>
        <taxon>Acidobacteriota</taxon>
        <taxon>Terriglobia</taxon>
        <taxon>Terriglobales</taxon>
        <taxon>Acidobacteriaceae</taxon>
        <taxon>Acidisarcina</taxon>
    </lineage>
</organism>
<dbReference type="RefSeq" id="WP_201759074.1">
    <property type="nucleotide sequence ID" value="NZ_CP030840.1"/>
</dbReference>
<evidence type="ECO:0000313" key="4">
    <source>
        <dbReference type="Proteomes" id="UP000253606"/>
    </source>
</evidence>
<dbReference type="InterPro" id="IPR041682">
    <property type="entry name" value="AAA_14"/>
</dbReference>
<dbReference type="KEGG" id="abas:ACPOL_0751"/>